<dbReference type="EMBL" id="JBHRSP010000032">
    <property type="protein sequence ID" value="MFC3075062.1"/>
    <property type="molecule type" value="Genomic_DNA"/>
</dbReference>
<name>A0ABV7DK81_9HYPH</name>
<sequence>MAVNEIVDPATLETALASMTEDEVFETMRRMERKSERDDDPAQSMALMRLVESEIERRFPGQALAPYKAWQRRNIL</sequence>
<dbReference type="RefSeq" id="WP_257315503.1">
    <property type="nucleotide sequence ID" value="NZ_JANFDG010000012.1"/>
</dbReference>
<evidence type="ECO:0000313" key="1">
    <source>
        <dbReference type="EMBL" id="MFC3075062.1"/>
    </source>
</evidence>
<protein>
    <submittedName>
        <fullName evidence="1">Uncharacterized protein</fullName>
    </submittedName>
</protein>
<keyword evidence="2" id="KW-1185">Reference proteome</keyword>
<evidence type="ECO:0000313" key="2">
    <source>
        <dbReference type="Proteomes" id="UP001595377"/>
    </source>
</evidence>
<dbReference type="Proteomes" id="UP001595377">
    <property type="component" value="Unassembled WGS sequence"/>
</dbReference>
<comment type="caution">
    <text evidence="1">The sequence shown here is derived from an EMBL/GenBank/DDBJ whole genome shotgun (WGS) entry which is preliminary data.</text>
</comment>
<proteinExistence type="predicted"/>
<accession>A0ABV7DK81</accession>
<organism evidence="1 2">
    <name type="scientific">Shinella pollutisoli</name>
    <dbReference type="NCBI Taxonomy" id="2250594"/>
    <lineage>
        <taxon>Bacteria</taxon>
        <taxon>Pseudomonadati</taxon>
        <taxon>Pseudomonadota</taxon>
        <taxon>Alphaproteobacteria</taxon>
        <taxon>Hyphomicrobiales</taxon>
        <taxon>Rhizobiaceae</taxon>
        <taxon>Shinella</taxon>
    </lineage>
</organism>
<reference evidence="2" key="1">
    <citation type="journal article" date="2019" name="Int. J. Syst. Evol. Microbiol.">
        <title>The Global Catalogue of Microorganisms (GCM) 10K type strain sequencing project: providing services to taxonomists for standard genome sequencing and annotation.</title>
        <authorList>
            <consortium name="The Broad Institute Genomics Platform"/>
            <consortium name="The Broad Institute Genome Sequencing Center for Infectious Disease"/>
            <person name="Wu L."/>
            <person name="Ma J."/>
        </authorList>
    </citation>
    <scope>NUCLEOTIDE SEQUENCE [LARGE SCALE GENOMIC DNA]</scope>
    <source>
        <strain evidence="2">KCTC 52677</strain>
    </source>
</reference>
<gene>
    <name evidence="1" type="ORF">ACFOHH_18280</name>
</gene>